<gene>
    <name evidence="2" type="ORF">UV61_C0006G0038</name>
</gene>
<proteinExistence type="predicted"/>
<dbReference type="STRING" id="1618446.UV61_C0006G0038"/>
<dbReference type="EMBL" id="LCFD01000006">
    <property type="protein sequence ID" value="KKS86837.1"/>
    <property type="molecule type" value="Genomic_DNA"/>
</dbReference>
<dbReference type="Proteomes" id="UP000034050">
    <property type="component" value="Unassembled WGS sequence"/>
</dbReference>
<evidence type="ECO:0000313" key="3">
    <source>
        <dbReference type="Proteomes" id="UP000034050"/>
    </source>
</evidence>
<comment type="caution">
    <text evidence="2">The sequence shown here is derived from an EMBL/GenBank/DDBJ whole genome shotgun (WGS) entry which is preliminary data.</text>
</comment>
<evidence type="ECO:0000256" key="1">
    <source>
        <dbReference type="SAM" id="MobiDB-lite"/>
    </source>
</evidence>
<evidence type="ECO:0008006" key="4">
    <source>
        <dbReference type="Google" id="ProtNLM"/>
    </source>
</evidence>
<sequence>MPKKGQKHNPDTIKKISQSRKGKPAWNKDKNWSDIQRLVMGIGRKGDFKWIEDKDFKNLVTRDFATAKECEKHGMFKPATILYAAVIESMLRLKLNINPQEKIDLHDLIEEGSKQKLIKDHEKDKLNVIRGFRNYVHIYREYVDKYPLTQGLAQLTREVCEELIKEFNK</sequence>
<protein>
    <recommendedName>
        <fullName evidence="4">DUF4145 domain-containing protein</fullName>
    </recommendedName>
</protein>
<organism evidence="2 3">
    <name type="scientific">Candidatus Gottesmanbacteria bacterium GW2011_GWB1_43_11</name>
    <dbReference type="NCBI Taxonomy" id="1618446"/>
    <lineage>
        <taxon>Bacteria</taxon>
        <taxon>Candidatus Gottesmaniibacteriota</taxon>
    </lineage>
</organism>
<reference evidence="2 3" key="1">
    <citation type="journal article" date="2015" name="Nature">
        <title>rRNA introns, odd ribosomes, and small enigmatic genomes across a large radiation of phyla.</title>
        <authorList>
            <person name="Brown C.T."/>
            <person name="Hug L.A."/>
            <person name="Thomas B.C."/>
            <person name="Sharon I."/>
            <person name="Castelle C.J."/>
            <person name="Singh A."/>
            <person name="Wilkins M.J."/>
            <person name="Williams K.H."/>
            <person name="Banfield J.F."/>
        </authorList>
    </citation>
    <scope>NUCLEOTIDE SEQUENCE [LARGE SCALE GENOMIC DNA]</scope>
</reference>
<evidence type="ECO:0000313" key="2">
    <source>
        <dbReference type="EMBL" id="KKS86837.1"/>
    </source>
</evidence>
<accession>A0A0G1CMX1</accession>
<name>A0A0G1CMX1_9BACT</name>
<dbReference type="AlphaFoldDB" id="A0A0G1CMX1"/>
<feature type="region of interest" description="Disordered" evidence="1">
    <location>
        <begin position="1"/>
        <end position="28"/>
    </location>
</feature>